<dbReference type="OrthoDB" id="3404376at2"/>
<reference evidence="2 3" key="1">
    <citation type="submission" date="2018-02" db="EMBL/GenBank/DDBJ databases">
        <title>Genomic Encyclopedia of Archaeal and Bacterial Type Strains, Phase II (KMG-II): from individual species to whole genera.</title>
        <authorList>
            <person name="Goeker M."/>
        </authorList>
    </citation>
    <scope>NUCLEOTIDE SEQUENCE [LARGE SCALE GENOMIC DNA]</scope>
    <source>
        <strain evidence="2 3">DSM 22857</strain>
    </source>
</reference>
<sequence length="245" mass="24624">MARRTTDRNSSALGPATAVALRRSLGTGPRRALAATALVLGVVGAAATSAGLPPAERTLAAVAGPAQLLMSVPLPLLGVLLAHDVRRAPRRAPLAPTLLAAVLLAVGAGILGSLLGALALLPVATGASAWRDAGAVVLGGVLVQVLAQLTGTGLGLLLRRVAVAAVATAALPLGLWFLLGLGPLRPLQDWLTPYAAARGLLSGRSGALEWAQWLTAALGWGAGLNALGAARLRRTTPERTPATRP</sequence>
<keyword evidence="1" id="KW-1133">Transmembrane helix</keyword>
<dbReference type="RefSeq" id="WP_104431137.1">
    <property type="nucleotide sequence ID" value="NZ_PTJD01000001.1"/>
</dbReference>
<feature type="transmembrane region" description="Helical" evidence="1">
    <location>
        <begin position="58"/>
        <end position="82"/>
    </location>
</feature>
<dbReference type="Proteomes" id="UP000239485">
    <property type="component" value="Unassembled WGS sequence"/>
</dbReference>
<evidence type="ECO:0000313" key="2">
    <source>
        <dbReference type="EMBL" id="PPK98797.1"/>
    </source>
</evidence>
<feature type="transmembrane region" description="Helical" evidence="1">
    <location>
        <begin position="210"/>
        <end position="230"/>
    </location>
</feature>
<keyword evidence="1" id="KW-0812">Transmembrane</keyword>
<gene>
    <name evidence="2" type="ORF">CLV92_101498</name>
</gene>
<keyword evidence="3" id="KW-1185">Reference proteome</keyword>
<comment type="caution">
    <text evidence="2">The sequence shown here is derived from an EMBL/GenBank/DDBJ whole genome shotgun (WGS) entry which is preliminary data.</text>
</comment>
<name>A0A2S6IWR6_9ACTN</name>
<dbReference type="AlphaFoldDB" id="A0A2S6IWR6"/>
<accession>A0A2S6IWR6</accession>
<feature type="transmembrane region" description="Helical" evidence="1">
    <location>
        <begin position="161"/>
        <end position="181"/>
    </location>
</feature>
<evidence type="ECO:0000256" key="1">
    <source>
        <dbReference type="SAM" id="Phobius"/>
    </source>
</evidence>
<protein>
    <recommendedName>
        <fullName evidence="4">ABC-2 type transport system permease protein</fullName>
    </recommendedName>
</protein>
<proteinExistence type="predicted"/>
<organism evidence="2 3">
    <name type="scientific">Kineococcus xinjiangensis</name>
    <dbReference type="NCBI Taxonomy" id="512762"/>
    <lineage>
        <taxon>Bacteria</taxon>
        <taxon>Bacillati</taxon>
        <taxon>Actinomycetota</taxon>
        <taxon>Actinomycetes</taxon>
        <taxon>Kineosporiales</taxon>
        <taxon>Kineosporiaceae</taxon>
        <taxon>Kineococcus</taxon>
    </lineage>
</organism>
<evidence type="ECO:0000313" key="3">
    <source>
        <dbReference type="Proteomes" id="UP000239485"/>
    </source>
</evidence>
<feature type="transmembrane region" description="Helical" evidence="1">
    <location>
        <begin position="94"/>
        <end position="121"/>
    </location>
</feature>
<dbReference type="EMBL" id="PTJD01000001">
    <property type="protein sequence ID" value="PPK98797.1"/>
    <property type="molecule type" value="Genomic_DNA"/>
</dbReference>
<feature type="transmembrane region" description="Helical" evidence="1">
    <location>
        <begin position="32"/>
        <end position="52"/>
    </location>
</feature>
<evidence type="ECO:0008006" key="4">
    <source>
        <dbReference type="Google" id="ProtNLM"/>
    </source>
</evidence>
<feature type="transmembrane region" description="Helical" evidence="1">
    <location>
        <begin position="133"/>
        <end position="154"/>
    </location>
</feature>
<keyword evidence="1" id="KW-0472">Membrane</keyword>